<dbReference type="AlphaFoldDB" id="A0A849KZB2"/>
<sequence>MSRYRPNAALERELPPAPKPIGTFRNVLEVGNMLYISGQGPLDHEGVLHKGKVGRDVSTETANEHARLVGLNLLAVLTAHLGDLRRVKRVVKLLGFVNAVADFEEHPHVINGCSDFLVEVFGDDGVHARSSIGVASLPNNITVEIEAIVEIFPEEHNERHGNG</sequence>
<dbReference type="CDD" id="cd02199">
    <property type="entry name" value="YjgF_YER057c_UK114_like_1"/>
    <property type="match status" value="1"/>
</dbReference>
<proteinExistence type="predicted"/>
<comment type="caution">
    <text evidence="2">The sequence shown here is derived from an EMBL/GenBank/DDBJ whole genome shotgun (WGS) entry which is preliminary data.</text>
</comment>
<dbReference type="PANTHER" id="PTHR43760">
    <property type="entry name" value="ENDORIBONUCLEASE-RELATED"/>
    <property type="match status" value="1"/>
</dbReference>
<dbReference type="Proteomes" id="UP000574931">
    <property type="component" value="Unassembled WGS sequence"/>
</dbReference>
<dbReference type="Pfam" id="PF14588">
    <property type="entry name" value="YjgF_endoribonc"/>
    <property type="match status" value="1"/>
</dbReference>
<keyword evidence="3" id="KW-1185">Reference proteome</keyword>
<evidence type="ECO:0000259" key="1">
    <source>
        <dbReference type="Pfam" id="PF14588"/>
    </source>
</evidence>
<accession>A0A849KZB2</accession>
<organism evidence="2 3">
    <name type="scientific">Ochrobactrum soli</name>
    <dbReference type="NCBI Taxonomy" id="2448455"/>
    <lineage>
        <taxon>Bacteria</taxon>
        <taxon>Pseudomonadati</taxon>
        <taxon>Pseudomonadota</taxon>
        <taxon>Alphaproteobacteria</taxon>
        <taxon>Hyphomicrobiales</taxon>
        <taxon>Brucellaceae</taxon>
        <taxon>Brucella/Ochrobactrum group</taxon>
        <taxon>Ochrobactrum</taxon>
    </lineage>
</organism>
<evidence type="ECO:0000313" key="2">
    <source>
        <dbReference type="EMBL" id="NNU62242.1"/>
    </source>
</evidence>
<dbReference type="RefSeq" id="WP_152850479.1">
    <property type="nucleotide sequence ID" value="NZ_JABFCY010000013.1"/>
</dbReference>
<dbReference type="EMBL" id="JABFCY010000013">
    <property type="protein sequence ID" value="NNU62242.1"/>
    <property type="molecule type" value="Genomic_DNA"/>
</dbReference>
<dbReference type="InterPro" id="IPR035959">
    <property type="entry name" value="RutC-like_sf"/>
</dbReference>
<protein>
    <submittedName>
        <fullName evidence="2">RidA family protein</fullName>
    </submittedName>
</protein>
<dbReference type="Gene3D" id="3.30.1330.40">
    <property type="entry name" value="RutC-like"/>
    <property type="match status" value="1"/>
</dbReference>
<dbReference type="PANTHER" id="PTHR43760:SF1">
    <property type="entry name" value="ENDORIBONUCLEASE L-PSP_CHORISMATE MUTASE-LIKE DOMAIN-CONTAINING PROTEIN"/>
    <property type="match status" value="1"/>
</dbReference>
<dbReference type="SUPFAM" id="SSF55298">
    <property type="entry name" value="YjgF-like"/>
    <property type="match status" value="1"/>
</dbReference>
<feature type="domain" description="Endoribonuclease L-PSP/chorismate mutase-like" evidence="1">
    <location>
        <begin position="12"/>
        <end position="140"/>
    </location>
</feature>
<evidence type="ECO:0000313" key="3">
    <source>
        <dbReference type="Proteomes" id="UP000574931"/>
    </source>
</evidence>
<dbReference type="InterPro" id="IPR013813">
    <property type="entry name" value="Endoribo_LPSP/chorism_mut-like"/>
</dbReference>
<name>A0A849KZB2_9HYPH</name>
<reference evidence="2 3" key="1">
    <citation type="submission" date="2020-05" db="EMBL/GenBank/DDBJ databases">
        <title>Draft Genome Sequence of Ochrobactrum soli Isolated from Stable Fly Gut.</title>
        <authorList>
            <person name="Pileggi M.T."/>
            <person name="Vazhakkala L.J."/>
            <person name="Wong C.N."/>
        </authorList>
    </citation>
    <scope>NUCLEOTIDE SEQUENCE [LARGE SCALE GENOMIC DNA]</scope>
    <source>
        <strain evidence="2 3">MTP-C0764</strain>
    </source>
</reference>
<gene>
    <name evidence="2" type="ORF">HKX02_18570</name>
</gene>